<accession>A0A7J6MC53</accession>
<organism evidence="2 3">
    <name type="scientific">Perkinsus chesapeaki</name>
    <name type="common">Clam parasite</name>
    <name type="synonym">Perkinsus andrewsi</name>
    <dbReference type="NCBI Taxonomy" id="330153"/>
    <lineage>
        <taxon>Eukaryota</taxon>
        <taxon>Sar</taxon>
        <taxon>Alveolata</taxon>
        <taxon>Perkinsozoa</taxon>
        <taxon>Perkinsea</taxon>
        <taxon>Perkinsida</taxon>
        <taxon>Perkinsidae</taxon>
        <taxon>Perkinsus</taxon>
    </lineage>
</organism>
<name>A0A7J6MC53_PERCH</name>
<dbReference type="AlphaFoldDB" id="A0A7J6MC53"/>
<dbReference type="SUPFAM" id="SSF81383">
    <property type="entry name" value="F-box domain"/>
    <property type="match status" value="1"/>
</dbReference>
<dbReference type="Proteomes" id="UP000591131">
    <property type="component" value="Unassembled WGS sequence"/>
</dbReference>
<keyword evidence="3" id="KW-1185">Reference proteome</keyword>
<reference evidence="2 3" key="1">
    <citation type="submission" date="2020-04" db="EMBL/GenBank/DDBJ databases">
        <title>Perkinsus chesapeaki whole genome sequence.</title>
        <authorList>
            <person name="Bogema D.R."/>
        </authorList>
    </citation>
    <scope>NUCLEOTIDE SEQUENCE [LARGE SCALE GENOMIC DNA]</scope>
    <source>
        <strain evidence="2">ATCC PRA-425</strain>
    </source>
</reference>
<evidence type="ECO:0000256" key="1">
    <source>
        <dbReference type="SAM" id="MobiDB-lite"/>
    </source>
</evidence>
<evidence type="ECO:0000313" key="3">
    <source>
        <dbReference type="Proteomes" id="UP000591131"/>
    </source>
</evidence>
<feature type="compositionally biased region" description="Acidic residues" evidence="1">
    <location>
        <begin position="320"/>
        <end position="331"/>
    </location>
</feature>
<dbReference type="OrthoDB" id="444532at2759"/>
<comment type="caution">
    <text evidence="2">The sequence shown here is derived from an EMBL/GenBank/DDBJ whole genome shotgun (WGS) entry which is preliminary data.</text>
</comment>
<proteinExistence type="predicted"/>
<protein>
    <recommendedName>
        <fullName evidence="4">F-box domain-containing protein</fullName>
    </recommendedName>
</protein>
<evidence type="ECO:0000313" key="2">
    <source>
        <dbReference type="EMBL" id="KAF4669172.1"/>
    </source>
</evidence>
<evidence type="ECO:0008006" key="4">
    <source>
        <dbReference type="Google" id="ProtNLM"/>
    </source>
</evidence>
<gene>
    <name evidence="2" type="ORF">FOL47_002653</name>
</gene>
<sequence>MALSPSSIALRRSLRRKSTATTSLVIEPSHTTPGVPVLPLLDLPDGVLLCILKGLGPRDLIAFETSCIDARRKCRCLRVWCELGCNVFHGQLHSDESFLDAGSSPTSNKRVSIDWKLRYRIFATFSTTFRDTDRSTMTFIDERDYVAYLSARIDVESLKTSGGVYVEVLVQKNADNLSLACVDFDSGGKSSVTFSPDTGAVIKESKIQENPRKVSGSYRQPLAQIQQLKPFTGSLVLSRFEGLMGMLLTKEGIAFYRRLPGLAWECTGIITDLAWIHGNYVTPCIAFRDNGIYHVIIRKLGVYPPPTTLERRSLEPPVLSEDEASSSDDDD</sequence>
<dbReference type="EMBL" id="JAAPAO010000175">
    <property type="protein sequence ID" value="KAF4669172.1"/>
    <property type="molecule type" value="Genomic_DNA"/>
</dbReference>
<dbReference type="InterPro" id="IPR036047">
    <property type="entry name" value="F-box-like_dom_sf"/>
</dbReference>
<feature type="region of interest" description="Disordered" evidence="1">
    <location>
        <begin position="308"/>
        <end position="331"/>
    </location>
</feature>